<evidence type="ECO:0000313" key="5">
    <source>
        <dbReference type="EMBL" id="MPD06335.1"/>
    </source>
</evidence>
<dbReference type="OrthoDB" id="6380494at2759"/>
<dbReference type="Pfam" id="PF02892">
    <property type="entry name" value="zf-BED"/>
    <property type="match status" value="1"/>
</dbReference>
<organism evidence="5 6">
    <name type="scientific">Portunus trituberculatus</name>
    <name type="common">Swimming crab</name>
    <name type="synonym">Neptunus trituberculatus</name>
    <dbReference type="NCBI Taxonomy" id="210409"/>
    <lineage>
        <taxon>Eukaryota</taxon>
        <taxon>Metazoa</taxon>
        <taxon>Ecdysozoa</taxon>
        <taxon>Arthropoda</taxon>
        <taxon>Crustacea</taxon>
        <taxon>Multicrustacea</taxon>
        <taxon>Malacostraca</taxon>
        <taxon>Eumalacostraca</taxon>
        <taxon>Eucarida</taxon>
        <taxon>Decapoda</taxon>
        <taxon>Pleocyemata</taxon>
        <taxon>Brachyura</taxon>
        <taxon>Eubrachyura</taxon>
        <taxon>Portunoidea</taxon>
        <taxon>Portunidae</taxon>
        <taxon>Portuninae</taxon>
        <taxon>Portunus</taxon>
    </lineage>
</organism>
<sequence>MAAKRSRNAPIWNYMEQTKDDSATCLTCKETFKYVGGTTSNLIKYLRIKHPIECAELKEENDARCTGIRVPQRDEYRAAWICQRAASRIPLLGKSSAAPPRDQVLGFGFGSHGSARPSNRIREYIKSRILPSSTGNQIWETPLHYTEGESEKKQSWR</sequence>
<dbReference type="SUPFAM" id="SSF57667">
    <property type="entry name" value="beta-beta-alpha zinc fingers"/>
    <property type="match status" value="1"/>
</dbReference>
<keyword evidence="3" id="KW-0862">Zinc</keyword>
<gene>
    <name evidence="5" type="ORF">E2C01_102141</name>
</gene>
<dbReference type="GO" id="GO:0008270">
    <property type="term" value="F:zinc ion binding"/>
    <property type="evidence" value="ECO:0007669"/>
    <property type="project" value="UniProtKB-KW"/>
</dbReference>
<keyword evidence="1" id="KW-0479">Metal-binding</keyword>
<protein>
    <recommendedName>
        <fullName evidence="4">BED-type domain-containing protein</fullName>
    </recommendedName>
</protein>
<evidence type="ECO:0000313" key="6">
    <source>
        <dbReference type="Proteomes" id="UP000324222"/>
    </source>
</evidence>
<evidence type="ECO:0000256" key="2">
    <source>
        <dbReference type="ARBA" id="ARBA00022771"/>
    </source>
</evidence>
<proteinExistence type="predicted"/>
<dbReference type="Proteomes" id="UP000324222">
    <property type="component" value="Unassembled WGS sequence"/>
</dbReference>
<feature type="domain" description="BED-type" evidence="4">
    <location>
        <begin position="10"/>
        <end position="51"/>
    </location>
</feature>
<dbReference type="SMART" id="SM00614">
    <property type="entry name" value="ZnF_BED"/>
    <property type="match status" value="1"/>
</dbReference>
<name>A0A5B7KNI8_PORTR</name>
<dbReference type="InterPro" id="IPR003656">
    <property type="entry name" value="Znf_BED"/>
</dbReference>
<keyword evidence="2" id="KW-0863">Zinc-finger</keyword>
<accession>A0A5B7KNI8</accession>
<dbReference type="InterPro" id="IPR036236">
    <property type="entry name" value="Znf_C2H2_sf"/>
</dbReference>
<dbReference type="EMBL" id="VSRR010150621">
    <property type="protein sequence ID" value="MPD06335.1"/>
    <property type="molecule type" value="Genomic_DNA"/>
</dbReference>
<evidence type="ECO:0000259" key="4">
    <source>
        <dbReference type="Pfam" id="PF02892"/>
    </source>
</evidence>
<comment type="caution">
    <text evidence="5">The sequence shown here is derived from an EMBL/GenBank/DDBJ whole genome shotgun (WGS) entry which is preliminary data.</text>
</comment>
<dbReference type="AlphaFoldDB" id="A0A5B7KNI8"/>
<dbReference type="GO" id="GO:0003677">
    <property type="term" value="F:DNA binding"/>
    <property type="evidence" value="ECO:0007669"/>
    <property type="project" value="InterPro"/>
</dbReference>
<reference evidence="5 6" key="1">
    <citation type="submission" date="2019-05" db="EMBL/GenBank/DDBJ databases">
        <title>Another draft genome of Portunus trituberculatus and its Hox gene families provides insights of decapod evolution.</title>
        <authorList>
            <person name="Jeong J.-H."/>
            <person name="Song I."/>
            <person name="Kim S."/>
            <person name="Choi T."/>
            <person name="Kim D."/>
            <person name="Ryu S."/>
            <person name="Kim W."/>
        </authorList>
    </citation>
    <scope>NUCLEOTIDE SEQUENCE [LARGE SCALE GENOMIC DNA]</scope>
    <source>
        <tissue evidence="5">Muscle</tissue>
    </source>
</reference>
<evidence type="ECO:0000256" key="1">
    <source>
        <dbReference type="ARBA" id="ARBA00022723"/>
    </source>
</evidence>
<keyword evidence="6" id="KW-1185">Reference proteome</keyword>
<evidence type="ECO:0000256" key="3">
    <source>
        <dbReference type="ARBA" id="ARBA00022833"/>
    </source>
</evidence>